<dbReference type="SUPFAM" id="SSF56300">
    <property type="entry name" value="Metallo-dependent phosphatases"/>
    <property type="match status" value="1"/>
</dbReference>
<evidence type="ECO:0000259" key="2">
    <source>
        <dbReference type="SMART" id="SM00854"/>
    </source>
</evidence>
<dbReference type="PANTHER" id="PTHR33393">
    <property type="entry name" value="POLYGLUTAMINE SYNTHESIS ACCESSORY PROTEIN RV0574C-RELATED"/>
    <property type="match status" value="1"/>
</dbReference>
<accession>A0A0S4QQ91</accession>
<proteinExistence type="inferred from homology"/>
<dbReference type="Gene3D" id="3.60.21.10">
    <property type="match status" value="1"/>
</dbReference>
<dbReference type="SMART" id="SM00854">
    <property type="entry name" value="PGA_cap"/>
    <property type="match status" value="1"/>
</dbReference>
<feature type="domain" description="Capsule synthesis protein CapA" evidence="2">
    <location>
        <begin position="21"/>
        <end position="302"/>
    </location>
</feature>
<name>A0A0S4QQ91_9ACTN</name>
<dbReference type="InterPro" id="IPR029052">
    <property type="entry name" value="Metallo-depent_PP-like"/>
</dbReference>
<sequence length="398" mass="43296">MWPGEVLAVSPRQTRRRRRVTLFLCGDVMLGRGVDQILPHPGDPHLSEPLVRDARTYVGMAEAANGPVTRPVGFGWPWGEALSVFDEVRPDVRVVNLETSITRCDDADPSKLVHYRMNPANLPCLAAARPDVCALANNHVLDFGRAGLVETLDALSATGLTVAGAGVRLDEAHRPAAVGIGAGQRVVVFSLGTPSSGVPPTWAATAARPGVDVVPDFSEAAAAEVTARVRRVKHPADLVVASIHWGSNWGYGVSDEQIGFAHRLIDGGVDIVHGHSSHHPRPVEVYRDRLVLYGCGDFVNDYEGITGYEQYRDDLRLAYFVSFDVDASDTSDTSLAGLRIVPLRARRMRLEHAEHADTVWLRTLLERISGGFGTRFAGPPRDPLIDRLELRLRTSPPG</sequence>
<dbReference type="InterPro" id="IPR019079">
    <property type="entry name" value="Capsule_synth_CapA"/>
</dbReference>
<dbReference type="RefSeq" id="WP_091277874.1">
    <property type="nucleotide sequence ID" value="NZ_FAOZ01000009.1"/>
</dbReference>
<protein>
    <submittedName>
        <fullName evidence="3">Poly-gamma-glutamate synthesis protein (Capsule biosynthesis protein)</fullName>
    </submittedName>
</protein>
<evidence type="ECO:0000256" key="1">
    <source>
        <dbReference type="ARBA" id="ARBA00005662"/>
    </source>
</evidence>
<dbReference type="InterPro" id="IPR052169">
    <property type="entry name" value="CW_Biosynth-Accessory"/>
</dbReference>
<dbReference type="PANTHER" id="PTHR33393:SF11">
    <property type="entry name" value="POLYGLUTAMINE SYNTHESIS ACCESSORY PROTEIN RV0574C-RELATED"/>
    <property type="match status" value="1"/>
</dbReference>
<keyword evidence="4" id="KW-1185">Reference proteome</keyword>
<dbReference type="Proteomes" id="UP000198802">
    <property type="component" value="Unassembled WGS sequence"/>
</dbReference>
<evidence type="ECO:0000313" key="4">
    <source>
        <dbReference type="Proteomes" id="UP000198802"/>
    </source>
</evidence>
<dbReference type="Pfam" id="PF09587">
    <property type="entry name" value="PGA_cap"/>
    <property type="match status" value="1"/>
</dbReference>
<comment type="similarity">
    <text evidence="1">Belongs to the CapA family.</text>
</comment>
<reference evidence="4" key="1">
    <citation type="submission" date="2015-11" db="EMBL/GenBank/DDBJ databases">
        <authorList>
            <person name="Varghese N."/>
        </authorList>
    </citation>
    <scope>NUCLEOTIDE SEQUENCE [LARGE SCALE GENOMIC DNA]</scope>
    <source>
        <strain evidence="4">DSM 45899</strain>
    </source>
</reference>
<organism evidence="3 4">
    <name type="scientific">Parafrankia irregularis</name>
    <dbReference type="NCBI Taxonomy" id="795642"/>
    <lineage>
        <taxon>Bacteria</taxon>
        <taxon>Bacillati</taxon>
        <taxon>Actinomycetota</taxon>
        <taxon>Actinomycetes</taxon>
        <taxon>Frankiales</taxon>
        <taxon>Frankiaceae</taxon>
        <taxon>Parafrankia</taxon>
    </lineage>
</organism>
<dbReference type="EMBL" id="FAOZ01000009">
    <property type="protein sequence ID" value="CUU56972.1"/>
    <property type="molecule type" value="Genomic_DNA"/>
</dbReference>
<evidence type="ECO:0000313" key="3">
    <source>
        <dbReference type="EMBL" id="CUU56972.1"/>
    </source>
</evidence>
<dbReference type="AlphaFoldDB" id="A0A0S4QQ91"/>
<dbReference type="CDD" id="cd07381">
    <property type="entry name" value="MPP_CapA"/>
    <property type="match status" value="1"/>
</dbReference>
<gene>
    <name evidence="3" type="ORF">Ga0074812_109192</name>
</gene>